<organism evidence="1 2">
    <name type="scientific">Pseudomonas cavernicola</name>
    <dbReference type="NCBI Taxonomy" id="2320866"/>
    <lineage>
        <taxon>Bacteria</taxon>
        <taxon>Pseudomonadati</taxon>
        <taxon>Pseudomonadota</taxon>
        <taxon>Gammaproteobacteria</taxon>
        <taxon>Pseudomonadales</taxon>
        <taxon>Pseudomonadaceae</taxon>
        <taxon>Pseudomonas</taxon>
    </lineage>
</organism>
<sequence length="66" mass="7610">MNAHTEVRSKEFHQAMAMLSARSVRGMYSEEKKQKARRECLGHLRASLRPPVAAGENMDIQRREQV</sequence>
<dbReference type="AlphaFoldDB" id="A0A418XEJ5"/>
<accession>A0A418XEJ5</accession>
<evidence type="ECO:0000313" key="1">
    <source>
        <dbReference type="EMBL" id="RJG10946.1"/>
    </source>
</evidence>
<keyword evidence="2" id="KW-1185">Reference proteome</keyword>
<dbReference type="EMBL" id="QYUR01000003">
    <property type="protein sequence ID" value="RJG10946.1"/>
    <property type="molecule type" value="Genomic_DNA"/>
</dbReference>
<gene>
    <name evidence="1" type="ORF">D3879_14805</name>
</gene>
<comment type="caution">
    <text evidence="1">The sequence shown here is derived from an EMBL/GenBank/DDBJ whole genome shotgun (WGS) entry which is preliminary data.</text>
</comment>
<reference evidence="1 2" key="1">
    <citation type="submission" date="2018-09" db="EMBL/GenBank/DDBJ databases">
        <authorList>
            <person name="Zhu H."/>
        </authorList>
    </citation>
    <scope>NUCLEOTIDE SEQUENCE [LARGE SCALE GENOMIC DNA]</scope>
    <source>
        <strain evidence="1 2">K1S02-6</strain>
    </source>
</reference>
<dbReference type="OrthoDB" id="9874736at2"/>
<evidence type="ECO:0000313" key="2">
    <source>
        <dbReference type="Proteomes" id="UP000284021"/>
    </source>
</evidence>
<protein>
    <submittedName>
        <fullName evidence="1">Uncharacterized protein</fullName>
    </submittedName>
</protein>
<proteinExistence type="predicted"/>
<name>A0A418XEJ5_9PSED</name>
<dbReference type="Proteomes" id="UP000284021">
    <property type="component" value="Unassembled WGS sequence"/>
</dbReference>
<dbReference type="RefSeq" id="WP_119955078.1">
    <property type="nucleotide sequence ID" value="NZ_QYUR01000003.1"/>
</dbReference>